<dbReference type="OrthoDB" id="5342758at2759"/>
<keyword evidence="1" id="KW-0175">Coiled coil</keyword>
<reference evidence="3" key="1">
    <citation type="submission" date="2021-03" db="EMBL/GenBank/DDBJ databases">
        <authorList>
            <person name="Tagirdzhanova G."/>
        </authorList>
    </citation>
    <scope>NUCLEOTIDE SEQUENCE</scope>
</reference>
<accession>A0A8H3EJA6</accession>
<feature type="region of interest" description="Disordered" evidence="2">
    <location>
        <begin position="422"/>
        <end position="467"/>
    </location>
</feature>
<feature type="region of interest" description="Disordered" evidence="2">
    <location>
        <begin position="66"/>
        <end position="105"/>
    </location>
</feature>
<feature type="compositionally biased region" description="Low complexity" evidence="2">
    <location>
        <begin position="66"/>
        <end position="85"/>
    </location>
</feature>
<proteinExistence type="predicted"/>
<evidence type="ECO:0000313" key="4">
    <source>
        <dbReference type="Proteomes" id="UP000664203"/>
    </source>
</evidence>
<evidence type="ECO:0000256" key="2">
    <source>
        <dbReference type="SAM" id="MobiDB-lite"/>
    </source>
</evidence>
<feature type="compositionally biased region" description="Polar residues" evidence="2">
    <location>
        <begin position="1"/>
        <end position="12"/>
    </location>
</feature>
<feature type="compositionally biased region" description="Acidic residues" evidence="2">
    <location>
        <begin position="442"/>
        <end position="456"/>
    </location>
</feature>
<organism evidence="3 4">
    <name type="scientific">Alectoria fallacina</name>
    <dbReference type="NCBI Taxonomy" id="1903189"/>
    <lineage>
        <taxon>Eukaryota</taxon>
        <taxon>Fungi</taxon>
        <taxon>Dikarya</taxon>
        <taxon>Ascomycota</taxon>
        <taxon>Pezizomycotina</taxon>
        <taxon>Lecanoromycetes</taxon>
        <taxon>OSLEUM clade</taxon>
        <taxon>Lecanoromycetidae</taxon>
        <taxon>Lecanorales</taxon>
        <taxon>Lecanorineae</taxon>
        <taxon>Parmeliaceae</taxon>
        <taxon>Alectoria</taxon>
    </lineage>
</organism>
<gene>
    <name evidence="3" type="ORF">ALECFALPRED_002657</name>
</gene>
<feature type="coiled-coil region" evidence="1">
    <location>
        <begin position="147"/>
        <end position="207"/>
    </location>
</feature>
<protein>
    <recommendedName>
        <fullName evidence="5">Atg28p</fullName>
    </recommendedName>
</protein>
<dbReference type="AlphaFoldDB" id="A0A8H3EJA6"/>
<sequence length="467" mass="52208">MPSQTPYQTAPASPNPQPHYKTTSVQIPHSDALITISRQEAYLQSTLQHLLDAQSEGLLLGLTGSSLQDETSSTSSRTPTTAYSSPDGPRKPRSVVPVRQPTKRKVGLRGVRRGIARAISDLASLKVEEGRILGGELLQRAEAISTVQRIERKTVGLQGRIDNIESEDTTRQVEDLKDEEKALDHEIREVETRLWEMKAKHRQLLREIEGLDNSVQSKLSSYKSALMLAEKEATRFLERPPIRDSRATTATGLWALPAERRTLQMAREQYAEERGVLRKRFDDVNTERDALEEGSGVWNEVSEDVTVVEKLLREEMQEMQVSLVQENENGNAIGVMRKILEHMSKARLRIESNLEVSAARNWKLLVCCIGAELEAMIEGQTVLQGALEAAQRSKGEEYMSEDGNAPVPSTKSVLPVDLSERLEVLGKQDRPAEPRGILDRSEYEDEDEDEDEDDGPGPDLLISNDDV</sequence>
<comment type="caution">
    <text evidence="3">The sequence shown here is derived from an EMBL/GenBank/DDBJ whole genome shotgun (WGS) entry which is preliminary data.</text>
</comment>
<evidence type="ECO:0008006" key="5">
    <source>
        <dbReference type="Google" id="ProtNLM"/>
    </source>
</evidence>
<feature type="region of interest" description="Disordered" evidence="2">
    <location>
        <begin position="394"/>
        <end position="413"/>
    </location>
</feature>
<feature type="compositionally biased region" description="Basic and acidic residues" evidence="2">
    <location>
        <begin position="422"/>
        <end position="441"/>
    </location>
</feature>
<feature type="region of interest" description="Disordered" evidence="2">
    <location>
        <begin position="1"/>
        <end position="23"/>
    </location>
</feature>
<evidence type="ECO:0000256" key="1">
    <source>
        <dbReference type="SAM" id="Coils"/>
    </source>
</evidence>
<dbReference type="Proteomes" id="UP000664203">
    <property type="component" value="Unassembled WGS sequence"/>
</dbReference>
<evidence type="ECO:0000313" key="3">
    <source>
        <dbReference type="EMBL" id="CAF9906807.1"/>
    </source>
</evidence>
<dbReference type="EMBL" id="CAJPDR010000018">
    <property type="protein sequence ID" value="CAF9906807.1"/>
    <property type="molecule type" value="Genomic_DNA"/>
</dbReference>
<name>A0A8H3EJA6_9LECA</name>
<keyword evidence="4" id="KW-1185">Reference proteome</keyword>